<reference evidence="4" key="1">
    <citation type="journal article" date="2021" name="PeerJ">
        <title>Extensive microbial diversity within the chicken gut microbiome revealed by metagenomics and culture.</title>
        <authorList>
            <person name="Gilroy R."/>
            <person name="Ravi A."/>
            <person name="Getino M."/>
            <person name="Pursley I."/>
            <person name="Horton D.L."/>
            <person name="Alikhan N.F."/>
            <person name="Baker D."/>
            <person name="Gharbi K."/>
            <person name="Hall N."/>
            <person name="Watson M."/>
            <person name="Adriaenssens E.M."/>
            <person name="Foster-Nyarko E."/>
            <person name="Jarju S."/>
            <person name="Secka A."/>
            <person name="Antonio M."/>
            <person name="Oren A."/>
            <person name="Chaudhuri R.R."/>
            <person name="La Ragione R."/>
            <person name="Hildebrand F."/>
            <person name="Pallen M.J."/>
        </authorList>
    </citation>
    <scope>NUCLEOTIDE SEQUENCE</scope>
    <source>
        <strain evidence="4">G4-2901</strain>
    </source>
</reference>
<evidence type="ECO:0000256" key="1">
    <source>
        <dbReference type="SAM" id="MobiDB-lite"/>
    </source>
</evidence>
<feature type="region of interest" description="Disordered" evidence="1">
    <location>
        <begin position="26"/>
        <end position="70"/>
    </location>
</feature>
<keyword evidence="2" id="KW-0732">Signal</keyword>
<comment type="caution">
    <text evidence="4">The sequence shown here is derived from an EMBL/GenBank/DDBJ whole genome shotgun (WGS) entry which is preliminary data.</text>
</comment>
<dbReference type="InterPro" id="IPR041183">
    <property type="entry name" value="Cyclophilin-like"/>
</dbReference>
<evidence type="ECO:0000256" key="2">
    <source>
        <dbReference type="SAM" id="SignalP"/>
    </source>
</evidence>
<reference evidence="4" key="2">
    <citation type="submission" date="2021-04" db="EMBL/GenBank/DDBJ databases">
        <authorList>
            <person name="Gilroy R."/>
        </authorList>
    </citation>
    <scope>NUCLEOTIDE SEQUENCE</scope>
    <source>
        <strain evidence="4">G4-2901</strain>
    </source>
</reference>
<proteinExistence type="predicted"/>
<name>A0A948TAA1_9BACT</name>
<evidence type="ECO:0000259" key="3">
    <source>
        <dbReference type="Pfam" id="PF18050"/>
    </source>
</evidence>
<evidence type="ECO:0000313" key="4">
    <source>
        <dbReference type="EMBL" id="MBU3837303.1"/>
    </source>
</evidence>
<sequence>MEKARLLFLIFIYSMFAMACSTEPEIPSGGNTNDEVSNGSGNGNSNQEQDEENTNNDNQNNTEENMSNSRIKIEANGTTLTATLKDNVSTRALINLLKGGPLTINMNDYAGMEKVGPIGTTLPQCNESLSTQPGDLILYLGQYFVIYYAPNTYSLTPLGKIDNTSGDELIRILGNGDVTVTLSLSE</sequence>
<dbReference type="EMBL" id="JAHLFW010000031">
    <property type="protein sequence ID" value="MBU3837303.1"/>
    <property type="molecule type" value="Genomic_DNA"/>
</dbReference>
<feature type="compositionally biased region" description="Low complexity" evidence="1">
    <location>
        <begin position="55"/>
        <end position="69"/>
    </location>
</feature>
<dbReference type="Pfam" id="PF18050">
    <property type="entry name" value="Cyclophil_like2"/>
    <property type="match status" value="1"/>
</dbReference>
<evidence type="ECO:0000313" key="5">
    <source>
        <dbReference type="Proteomes" id="UP000783796"/>
    </source>
</evidence>
<organism evidence="4 5">
    <name type="scientific">Candidatus Phocaeicola faecigallinarum</name>
    <dbReference type="NCBI Taxonomy" id="2838732"/>
    <lineage>
        <taxon>Bacteria</taxon>
        <taxon>Pseudomonadati</taxon>
        <taxon>Bacteroidota</taxon>
        <taxon>Bacteroidia</taxon>
        <taxon>Bacteroidales</taxon>
        <taxon>Bacteroidaceae</taxon>
        <taxon>Phocaeicola</taxon>
    </lineage>
</organism>
<gene>
    <name evidence="4" type="ORF">H9777_03085</name>
</gene>
<feature type="signal peptide" evidence="2">
    <location>
        <begin position="1"/>
        <end position="19"/>
    </location>
</feature>
<dbReference type="AlphaFoldDB" id="A0A948TAA1"/>
<dbReference type="Gene3D" id="2.40.100.20">
    <property type="match status" value="1"/>
</dbReference>
<feature type="chain" id="PRO_5036933211" description="Cyclophilin-like domain-containing protein" evidence="2">
    <location>
        <begin position="20"/>
        <end position="186"/>
    </location>
</feature>
<feature type="domain" description="Cyclophilin-like" evidence="3">
    <location>
        <begin position="73"/>
        <end position="182"/>
    </location>
</feature>
<dbReference type="PROSITE" id="PS51257">
    <property type="entry name" value="PROKAR_LIPOPROTEIN"/>
    <property type="match status" value="1"/>
</dbReference>
<dbReference type="Proteomes" id="UP000783796">
    <property type="component" value="Unassembled WGS sequence"/>
</dbReference>
<dbReference type="SUPFAM" id="SSF50891">
    <property type="entry name" value="Cyclophilin-like"/>
    <property type="match status" value="1"/>
</dbReference>
<dbReference type="InterPro" id="IPR029000">
    <property type="entry name" value="Cyclophilin-like_dom_sf"/>
</dbReference>
<accession>A0A948TAA1</accession>
<protein>
    <recommendedName>
        <fullName evidence="3">Cyclophilin-like domain-containing protein</fullName>
    </recommendedName>
</protein>
<feature type="compositionally biased region" description="Low complexity" evidence="1">
    <location>
        <begin position="37"/>
        <end position="47"/>
    </location>
</feature>